<dbReference type="InterPro" id="IPR036821">
    <property type="entry name" value="Peptide_deformylase_sf"/>
</dbReference>
<evidence type="ECO:0000256" key="6">
    <source>
        <dbReference type="HAMAP-Rule" id="MF_00163"/>
    </source>
</evidence>
<dbReference type="PRINTS" id="PR01576">
    <property type="entry name" value="PDEFORMYLASE"/>
</dbReference>
<dbReference type="NCBIfam" id="NF001159">
    <property type="entry name" value="PRK00150.1-3"/>
    <property type="match status" value="1"/>
</dbReference>
<gene>
    <name evidence="6" type="primary">def</name>
    <name evidence="7" type="ORF">APY09_06540</name>
</gene>
<dbReference type="AlphaFoldDB" id="A0A0V8RST1"/>
<accession>A0A0V8RST1</accession>
<organism evidence="7 8">
    <name type="scientific">Schaalia odontolytica</name>
    <dbReference type="NCBI Taxonomy" id="1660"/>
    <lineage>
        <taxon>Bacteria</taxon>
        <taxon>Bacillati</taxon>
        <taxon>Actinomycetota</taxon>
        <taxon>Actinomycetes</taxon>
        <taxon>Actinomycetales</taxon>
        <taxon>Actinomycetaceae</taxon>
        <taxon>Schaalia</taxon>
    </lineage>
</organism>
<keyword evidence="4 6" id="KW-0648">Protein biosynthesis</keyword>
<dbReference type="OrthoDB" id="9804313at2"/>
<comment type="cofactor">
    <cofactor evidence="6">
        <name>Fe(2+)</name>
        <dbReference type="ChEBI" id="CHEBI:29033"/>
    </cofactor>
    <text evidence="6">Binds 1 Fe(2+) ion.</text>
</comment>
<evidence type="ECO:0000313" key="7">
    <source>
        <dbReference type="EMBL" id="KSW11115.1"/>
    </source>
</evidence>
<feature type="binding site" evidence="6">
    <location>
        <position position="172"/>
    </location>
    <ligand>
        <name>Fe cation</name>
        <dbReference type="ChEBI" id="CHEBI:24875"/>
    </ligand>
</feature>
<comment type="caution">
    <text evidence="7">The sequence shown here is derived from an EMBL/GenBank/DDBJ whole genome shotgun (WGS) entry which is preliminary data.</text>
</comment>
<keyword evidence="3 6" id="KW-0378">Hydrolase</keyword>
<evidence type="ECO:0000256" key="2">
    <source>
        <dbReference type="ARBA" id="ARBA00022723"/>
    </source>
</evidence>
<feature type="binding site" evidence="6">
    <location>
        <position position="126"/>
    </location>
    <ligand>
        <name>Fe cation</name>
        <dbReference type="ChEBI" id="CHEBI:24875"/>
    </ligand>
</feature>
<dbReference type="PIRSF" id="PIRSF004749">
    <property type="entry name" value="Pep_def"/>
    <property type="match status" value="1"/>
</dbReference>
<dbReference type="PANTHER" id="PTHR10458:SF2">
    <property type="entry name" value="PEPTIDE DEFORMYLASE, MITOCHONDRIAL"/>
    <property type="match status" value="1"/>
</dbReference>
<keyword evidence="2 6" id="KW-0479">Metal-binding</keyword>
<dbReference type="PANTHER" id="PTHR10458">
    <property type="entry name" value="PEPTIDE DEFORMYLASE"/>
    <property type="match status" value="1"/>
</dbReference>
<dbReference type="RefSeq" id="WP_060566895.1">
    <property type="nucleotide sequence ID" value="NZ_CP040006.1"/>
</dbReference>
<evidence type="ECO:0000256" key="3">
    <source>
        <dbReference type="ARBA" id="ARBA00022801"/>
    </source>
</evidence>
<name>A0A0V8RST1_9ACTO</name>
<feature type="active site" evidence="6">
    <location>
        <position position="169"/>
    </location>
</feature>
<evidence type="ECO:0000256" key="4">
    <source>
        <dbReference type="ARBA" id="ARBA00022917"/>
    </source>
</evidence>
<evidence type="ECO:0000256" key="5">
    <source>
        <dbReference type="ARBA" id="ARBA00023004"/>
    </source>
</evidence>
<dbReference type="EC" id="3.5.1.88" evidence="6"/>
<dbReference type="GO" id="GO:0046872">
    <property type="term" value="F:metal ion binding"/>
    <property type="evidence" value="ECO:0007669"/>
    <property type="project" value="UniProtKB-KW"/>
</dbReference>
<dbReference type="Pfam" id="PF01327">
    <property type="entry name" value="Pep_deformylase"/>
    <property type="match status" value="1"/>
</dbReference>
<dbReference type="GO" id="GO:0006412">
    <property type="term" value="P:translation"/>
    <property type="evidence" value="ECO:0007669"/>
    <property type="project" value="UniProtKB-UniRule"/>
</dbReference>
<dbReference type="EMBL" id="LLVT01000002">
    <property type="protein sequence ID" value="KSW11115.1"/>
    <property type="molecule type" value="Genomic_DNA"/>
</dbReference>
<comment type="similarity">
    <text evidence="1 6">Belongs to the polypeptide deformylase family.</text>
</comment>
<evidence type="ECO:0000313" key="8">
    <source>
        <dbReference type="Proteomes" id="UP000054686"/>
    </source>
</evidence>
<feature type="binding site" evidence="6">
    <location>
        <position position="168"/>
    </location>
    <ligand>
        <name>Fe cation</name>
        <dbReference type="ChEBI" id="CHEBI:24875"/>
    </ligand>
</feature>
<dbReference type="InterPro" id="IPR023635">
    <property type="entry name" value="Peptide_deformylase"/>
</dbReference>
<proteinExistence type="inferred from homology"/>
<dbReference type="CDD" id="cd00487">
    <property type="entry name" value="Pep_deformylase"/>
    <property type="match status" value="1"/>
</dbReference>
<dbReference type="GO" id="GO:0042586">
    <property type="term" value="F:peptide deformylase activity"/>
    <property type="evidence" value="ECO:0007669"/>
    <property type="project" value="UniProtKB-UniRule"/>
</dbReference>
<dbReference type="Proteomes" id="UP000054686">
    <property type="component" value="Unassembled WGS sequence"/>
</dbReference>
<evidence type="ECO:0000256" key="1">
    <source>
        <dbReference type="ARBA" id="ARBA00010759"/>
    </source>
</evidence>
<reference evidence="7 8" key="1">
    <citation type="submission" date="2015-10" db="EMBL/GenBank/DDBJ databases">
        <title>Draft Genome of Actinomyces odontolyticus subsp. actinosynbacter strain XH001.</title>
        <authorList>
            <person name="Mclean J.S."/>
            <person name="He X."/>
        </authorList>
    </citation>
    <scope>NUCLEOTIDE SEQUENCE [LARGE SCALE GENOMIC DNA]</scope>
    <source>
        <strain evidence="7 8">XH001</strain>
    </source>
</reference>
<dbReference type="HAMAP" id="MF_00163">
    <property type="entry name" value="Pep_deformylase"/>
    <property type="match status" value="1"/>
</dbReference>
<keyword evidence="5 6" id="KW-0408">Iron</keyword>
<dbReference type="Gene3D" id="3.90.45.10">
    <property type="entry name" value="Peptide deformylase"/>
    <property type="match status" value="1"/>
</dbReference>
<dbReference type="SUPFAM" id="SSF56420">
    <property type="entry name" value="Peptide deformylase"/>
    <property type="match status" value="1"/>
</dbReference>
<sequence length="212" mass="22769">MSILPICITGEPVLHRAAAPIESFDSELSDLVADMIETMHAAPGVGLAAPQVGVGSQVFVWRYGGAGSFDSHYRDVLQLDEAPACGFNTALHGVVVNPTLDLVWDTEGAGAILPEEPDIALESEGCLSVPGYGYPLRRALGAVLRGYDVDGNAIEVSARGWLARIFQHEYDHLQGTLYVNRLEAPYADEAQRVIAERGWGVSGHTWTPGERA</sequence>
<protein>
    <recommendedName>
        <fullName evidence="6">Peptide deformylase</fullName>
        <shortName evidence="6">PDF</shortName>
        <ecNumber evidence="6">3.5.1.88</ecNumber>
    </recommendedName>
    <alternativeName>
        <fullName evidence="6">Polypeptide deformylase</fullName>
    </alternativeName>
</protein>
<comment type="catalytic activity">
    <reaction evidence="6">
        <text>N-terminal N-formyl-L-methionyl-[peptide] + H2O = N-terminal L-methionyl-[peptide] + formate</text>
        <dbReference type="Rhea" id="RHEA:24420"/>
        <dbReference type="Rhea" id="RHEA-COMP:10639"/>
        <dbReference type="Rhea" id="RHEA-COMP:10640"/>
        <dbReference type="ChEBI" id="CHEBI:15377"/>
        <dbReference type="ChEBI" id="CHEBI:15740"/>
        <dbReference type="ChEBI" id="CHEBI:49298"/>
        <dbReference type="ChEBI" id="CHEBI:64731"/>
        <dbReference type="EC" id="3.5.1.88"/>
    </reaction>
</comment>
<comment type="function">
    <text evidence="6">Removes the formyl group from the N-terminal Met of newly synthesized proteins. Requires at least a dipeptide for an efficient rate of reaction. N-terminal L-methionine is a prerequisite for activity but the enzyme has broad specificity at other positions.</text>
</comment>